<comment type="caution">
    <text evidence="1">The sequence shown here is derived from an EMBL/GenBank/DDBJ whole genome shotgun (WGS) entry which is preliminary data.</text>
</comment>
<keyword evidence="2" id="KW-1185">Reference proteome</keyword>
<protein>
    <submittedName>
        <fullName evidence="1">Uncharacterized protein</fullName>
    </submittedName>
</protein>
<dbReference type="SUPFAM" id="SSF53474">
    <property type="entry name" value="alpha/beta-Hydrolases"/>
    <property type="match status" value="1"/>
</dbReference>
<organism evidence="1 2">
    <name type="scientific">Rhodococcoides yunnanense</name>
    <dbReference type="NCBI Taxonomy" id="278209"/>
    <lineage>
        <taxon>Bacteria</taxon>
        <taxon>Bacillati</taxon>
        <taxon>Actinomycetota</taxon>
        <taxon>Actinomycetes</taxon>
        <taxon>Mycobacteriales</taxon>
        <taxon>Nocardiaceae</taxon>
        <taxon>Rhodococcoides</taxon>
    </lineage>
</organism>
<dbReference type="Gene3D" id="3.40.50.1820">
    <property type="entry name" value="alpha/beta hydrolase"/>
    <property type="match status" value="1"/>
</dbReference>
<accession>A0ABU4BK13</accession>
<dbReference type="EMBL" id="JAWLJX010000013">
    <property type="protein sequence ID" value="MDV6264414.1"/>
    <property type="molecule type" value="Genomic_DNA"/>
</dbReference>
<name>A0ABU4BK13_9NOCA</name>
<evidence type="ECO:0000313" key="2">
    <source>
        <dbReference type="Proteomes" id="UP001185755"/>
    </source>
</evidence>
<evidence type="ECO:0000313" key="1">
    <source>
        <dbReference type="EMBL" id="MDV6264414.1"/>
    </source>
</evidence>
<reference evidence="1 2" key="1">
    <citation type="submission" date="2023-10" db="EMBL/GenBank/DDBJ databases">
        <title>Development of a sustainable strategy for remediation of hydrocarbon-contaminated territories based on the waste exchange concept.</title>
        <authorList>
            <person name="Krivoruchko A."/>
        </authorList>
    </citation>
    <scope>NUCLEOTIDE SEQUENCE [LARGE SCALE GENOMIC DNA]</scope>
    <source>
        <strain evidence="1 2">IEGM 1323</strain>
    </source>
</reference>
<dbReference type="RefSeq" id="WP_317566464.1">
    <property type="nucleotide sequence ID" value="NZ_JAWLJX010000013.1"/>
</dbReference>
<dbReference type="Proteomes" id="UP001185755">
    <property type="component" value="Unassembled WGS sequence"/>
</dbReference>
<gene>
    <name evidence="1" type="ORF">R3P96_24010</name>
</gene>
<sequence length="94" mass="10069">MIDKPVSMLLHGVTMSGAAWDDVVPLLTERFDVIAPTAAGHRGGPALVGKATIAAVTDAAERELDERGLGAVHAQTDRFAPRNWPTRLVVSLRR</sequence>
<dbReference type="InterPro" id="IPR029058">
    <property type="entry name" value="AB_hydrolase_fold"/>
</dbReference>
<proteinExistence type="predicted"/>